<proteinExistence type="predicted"/>
<dbReference type="Pfam" id="PF05193">
    <property type="entry name" value="Peptidase_M16_C"/>
    <property type="match status" value="1"/>
</dbReference>
<organism evidence="3 4">
    <name type="scientific">Ditylenchus destructor</name>
    <dbReference type="NCBI Taxonomy" id="166010"/>
    <lineage>
        <taxon>Eukaryota</taxon>
        <taxon>Metazoa</taxon>
        <taxon>Ecdysozoa</taxon>
        <taxon>Nematoda</taxon>
        <taxon>Chromadorea</taxon>
        <taxon>Rhabditida</taxon>
        <taxon>Tylenchina</taxon>
        <taxon>Tylenchomorpha</taxon>
        <taxon>Sphaerularioidea</taxon>
        <taxon>Anguinidae</taxon>
        <taxon>Anguininae</taxon>
        <taxon>Ditylenchus</taxon>
    </lineage>
</organism>
<feature type="domain" description="Peptidase M16 C-terminal" evidence="2">
    <location>
        <begin position="205"/>
        <end position="380"/>
    </location>
</feature>
<dbReference type="SUPFAM" id="SSF63411">
    <property type="entry name" value="LuxS/MPP-like metallohydrolase"/>
    <property type="match status" value="2"/>
</dbReference>
<dbReference type="AlphaFoldDB" id="A0AAD4MX88"/>
<dbReference type="GO" id="GO:0046872">
    <property type="term" value="F:metal ion binding"/>
    <property type="evidence" value="ECO:0007669"/>
    <property type="project" value="InterPro"/>
</dbReference>
<gene>
    <name evidence="3" type="ORF">DdX_14404</name>
</gene>
<dbReference type="InterPro" id="IPR007863">
    <property type="entry name" value="Peptidase_M16_C"/>
</dbReference>
<accession>A0AAD4MX88</accession>
<name>A0AAD4MX88_9BILA</name>
<keyword evidence="4" id="KW-1185">Reference proteome</keyword>
<protein>
    <submittedName>
        <fullName evidence="3">Insulinase (Peptidase family m16) domain-containing protein</fullName>
    </submittedName>
</protein>
<dbReference type="EMBL" id="JAKKPZ010000070">
    <property type="protein sequence ID" value="KAI1704282.1"/>
    <property type="molecule type" value="Genomic_DNA"/>
</dbReference>
<dbReference type="Gene3D" id="3.30.830.10">
    <property type="entry name" value="Metalloenzyme, LuxS/M16 peptidase-like"/>
    <property type="match status" value="2"/>
</dbReference>
<evidence type="ECO:0000313" key="3">
    <source>
        <dbReference type="EMBL" id="KAI1704282.1"/>
    </source>
</evidence>
<dbReference type="Proteomes" id="UP001201812">
    <property type="component" value="Unassembled WGS sequence"/>
</dbReference>
<comment type="caution">
    <text evidence="3">The sequence shown here is derived from an EMBL/GenBank/DDBJ whole genome shotgun (WGS) entry which is preliminary data.</text>
</comment>
<dbReference type="InterPro" id="IPR011249">
    <property type="entry name" value="Metalloenz_LuxS/M16"/>
</dbReference>
<dbReference type="Pfam" id="PF00675">
    <property type="entry name" value="Peptidase_M16"/>
    <property type="match status" value="1"/>
</dbReference>
<feature type="domain" description="Peptidase M16 N-terminal" evidence="1">
    <location>
        <begin position="53"/>
        <end position="195"/>
    </location>
</feature>
<evidence type="ECO:0000313" key="4">
    <source>
        <dbReference type="Proteomes" id="UP001201812"/>
    </source>
</evidence>
<reference evidence="3" key="1">
    <citation type="submission" date="2022-01" db="EMBL/GenBank/DDBJ databases">
        <title>Genome Sequence Resource for Two Populations of Ditylenchus destructor, the Migratory Endoparasitic Phytonematode.</title>
        <authorList>
            <person name="Zhang H."/>
            <person name="Lin R."/>
            <person name="Xie B."/>
        </authorList>
    </citation>
    <scope>NUCLEOTIDE SEQUENCE</scope>
    <source>
        <strain evidence="3">BazhouSP</strain>
    </source>
</reference>
<dbReference type="PANTHER" id="PTHR11851:SF226">
    <property type="entry name" value="CYTOCHROME B-C1 COMPLEX SUBUNIT 2, MITOCHONDRIAL"/>
    <property type="match status" value="1"/>
</dbReference>
<evidence type="ECO:0000259" key="2">
    <source>
        <dbReference type="Pfam" id="PF05193"/>
    </source>
</evidence>
<dbReference type="InterPro" id="IPR011765">
    <property type="entry name" value="Pept_M16_N"/>
</dbReference>
<sequence>MIDIFRRFETVINVMLARKALRGFASVPLRVPQFPPALHAEEYVSLLPNNLTVASVDLNGTLSHFVLAIRAGSRYEQPDERGVVHALRNYIGTDSPQQMGMKLRTMAYHIGADLTATISKDLLTIRMSVPRAKTHVALSLLGEFSQPTLPDFDLESVKRSLVHDIAHQNPFDVMVELLHEVAYRGDPLSNPILATRDSIPRLKHSSLGAFVKSRFTASDSILVGVNTDHEVLLNYAAYQKIGNMASKPMNPSKYHGGAVRARGPTNNAHVAVAGEGARLTDVSSVAVQSVLSYIIGQGPILKYDNDSGMGVVARAVLKAANHNLVGVNSLNIVHSDSGLAGVYIVAPGDYVTPYVKVALAALKDLANAGPDVDVLETAKKRAEVETYRKSECPMSLADDRAAQFLAAGNAISPMEFVMAIHEVTSEDIMKACAKIVSRPSVAAFGKVDHIAHIPLE</sequence>
<dbReference type="InterPro" id="IPR050361">
    <property type="entry name" value="MPP/UQCRC_Complex"/>
</dbReference>
<dbReference type="PANTHER" id="PTHR11851">
    <property type="entry name" value="METALLOPROTEASE"/>
    <property type="match status" value="1"/>
</dbReference>
<evidence type="ECO:0000259" key="1">
    <source>
        <dbReference type="Pfam" id="PF00675"/>
    </source>
</evidence>
<dbReference type="GO" id="GO:0005739">
    <property type="term" value="C:mitochondrion"/>
    <property type="evidence" value="ECO:0007669"/>
    <property type="project" value="TreeGrafter"/>
</dbReference>
<dbReference type="FunFam" id="3.30.830.10:FF:000039">
    <property type="entry name" value="Ubiquinol-cytochrome c reductase core subunit 2"/>
    <property type="match status" value="1"/>
</dbReference>